<gene>
    <name evidence="2" type="ORF">TVAG_075060</name>
</gene>
<dbReference type="InParanoid" id="A2H3S0"/>
<dbReference type="AlphaFoldDB" id="A2H3S0"/>
<accession>A2H3S0</accession>
<evidence type="ECO:0000313" key="3">
    <source>
        <dbReference type="Proteomes" id="UP000001542"/>
    </source>
</evidence>
<dbReference type="VEuPathDB" id="TrichDB:TVAGG3_1019910"/>
<proteinExistence type="predicted"/>
<protein>
    <submittedName>
        <fullName evidence="2">Uncharacterized protein</fullName>
    </submittedName>
</protein>
<reference evidence="2" key="2">
    <citation type="journal article" date="2007" name="Science">
        <title>Draft genome sequence of the sexually transmitted pathogen Trichomonas vaginalis.</title>
        <authorList>
            <person name="Carlton J.M."/>
            <person name="Hirt R.P."/>
            <person name="Silva J.C."/>
            <person name="Delcher A.L."/>
            <person name="Schatz M."/>
            <person name="Zhao Q."/>
            <person name="Wortman J.R."/>
            <person name="Bidwell S.L."/>
            <person name="Alsmark U.C.M."/>
            <person name="Besteiro S."/>
            <person name="Sicheritz-Ponten T."/>
            <person name="Noel C.J."/>
            <person name="Dacks J.B."/>
            <person name="Foster P.G."/>
            <person name="Simillion C."/>
            <person name="Van de Peer Y."/>
            <person name="Miranda-Saavedra D."/>
            <person name="Barton G.J."/>
            <person name="Westrop G.D."/>
            <person name="Mueller S."/>
            <person name="Dessi D."/>
            <person name="Fiori P.L."/>
            <person name="Ren Q."/>
            <person name="Paulsen I."/>
            <person name="Zhang H."/>
            <person name="Bastida-Corcuera F.D."/>
            <person name="Simoes-Barbosa A."/>
            <person name="Brown M.T."/>
            <person name="Hayes R.D."/>
            <person name="Mukherjee M."/>
            <person name="Okumura C.Y."/>
            <person name="Schneider R."/>
            <person name="Smith A.J."/>
            <person name="Vanacova S."/>
            <person name="Villalvazo M."/>
            <person name="Haas B.J."/>
            <person name="Pertea M."/>
            <person name="Feldblyum T.V."/>
            <person name="Utterback T.R."/>
            <person name="Shu C.L."/>
            <person name="Osoegawa K."/>
            <person name="de Jong P.J."/>
            <person name="Hrdy I."/>
            <person name="Horvathova L."/>
            <person name="Zubacova Z."/>
            <person name="Dolezal P."/>
            <person name="Malik S.B."/>
            <person name="Logsdon J.M. Jr."/>
            <person name="Henze K."/>
            <person name="Gupta A."/>
            <person name="Wang C.C."/>
            <person name="Dunne R.L."/>
            <person name="Upcroft J.A."/>
            <person name="Upcroft P."/>
            <person name="White O."/>
            <person name="Salzberg S.L."/>
            <person name="Tang P."/>
            <person name="Chiu C.-H."/>
            <person name="Lee Y.-S."/>
            <person name="Embley T.M."/>
            <person name="Coombs G.H."/>
            <person name="Mottram J.C."/>
            <person name="Tachezy J."/>
            <person name="Fraser-Liggett C.M."/>
            <person name="Johnson P.J."/>
        </authorList>
    </citation>
    <scope>NUCLEOTIDE SEQUENCE [LARGE SCALE GENOMIC DNA]</scope>
    <source>
        <strain evidence="2">G3</strain>
    </source>
</reference>
<dbReference type="SMR" id="A2H3S0"/>
<evidence type="ECO:0000256" key="1">
    <source>
        <dbReference type="SAM" id="MobiDB-lite"/>
    </source>
</evidence>
<sequence length="91" mass="10477">MTQTSPTDKTQGVIDVEALKKEIREQILSELKEQKQEQKPERPKRKLSEKQLAALAAGRQKNPRLLAKKAREEAKAKEEQKAREEAEVKKE</sequence>
<evidence type="ECO:0000313" key="2">
    <source>
        <dbReference type="EMBL" id="EAX75948.1"/>
    </source>
</evidence>
<feature type="region of interest" description="Disordered" evidence="1">
    <location>
        <begin position="30"/>
        <end position="91"/>
    </location>
</feature>
<dbReference type="VEuPathDB" id="TrichDB:TVAG_TEG_DS113966_1_4"/>
<dbReference type="Proteomes" id="UP000001542">
    <property type="component" value="Unassembled WGS sequence"/>
</dbReference>
<feature type="compositionally biased region" description="Basic and acidic residues" evidence="1">
    <location>
        <begin position="30"/>
        <end position="49"/>
    </location>
</feature>
<organism evidence="2 3">
    <name type="scientific">Trichomonas vaginalis (strain ATCC PRA-98 / G3)</name>
    <dbReference type="NCBI Taxonomy" id="412133"/>
    <lineage>
        <taxon>Eukaryota</taxon>
        <taxon>Metamonada</taxon>
        <taxon>Parabasalia</taxon>
        <taxon>Trichomonadida</taxon>
        <taxon>Trichomonadidae</taxon>
        <taxon>Trichomonas</taxon>
    </lineage>
</organism>
<feature type="compositionally biased region" description="Basic and acidic residues" evidence="1">
    <location>
        <begin position="69"/>
        <end position="91"/>
    </location>
</feature>
<name>A2H3S0_TRIV3</name>
<keyword evidence="3" id="KW-1185">Reference proteome</keyword>
<dbReference type="EMBL" id="DS125445">
    <property type="protein sequence ID" value="EAX75948.1"/>
    <property type="molecule type" value="Genomic_DNA"/>
</dbReference>
<reference evidence="2" key="1">
    <citation type="submission" date="2006-10" db="EMBL/GenBank/DDBJ databases">
        <authorList>
            <person name="Amadeo P."/>
            <person name="Zhao Q."/>
            <person name="Wortman J."/>
            <person name="Fraser-Liggett C."/>
            <person name="Carlton J."/>
        </authorList>
    </citation>
    <scope>NUCLEOTIDE SEQUENCE</scope>
    <source>
        <strain evidence="2">G3</strain>
    </source>
</reference>